<dbReference type="EMBL" id="LCRX01000009">
    <property type="protein sequence ID" value="KKW42243.1"/>
    <property type="molecule type" value="Genomic_DNA"/>
</dbReference>
<evidence type="ECO:0000313" key="2">
    <source>
        <dbReference type="Proteomes" id="UP000033870"/>
    </source>
</evidence>
<dbReference type="Proteomes" id="UP000033870">
    <property type="component" value="Unassembled WGS sequence"/>
</dbReference>
<dbReference type="AlphaFoldDB" id="A0A0G1YFM9"/>
<protein>
    <recommendedName>
        <fullName evidence="3">Histidine phosphatase family protein</fullName>
    </recommendedName>
</protein>
<reference evidence="1 2" key="1">
    <citation type="journal article" date="2015" name="Nature">
        <title>rRNA introns, odd ribosomes, and small enigmatic genomes across a large radiation of phyla.</title>
        <authorList>
            <person name="Brown C.T."/>
            <person name="Hug L.A."/>
            <person name="Thomas B.C."/>
            <person name="Sharon I."/>
            <person name="Castelle C.J."/>
            <person name="Singh A."/>
            <person name="Wilkins M.J."/>
            <person name="Williams K.H."/>
            <person name="Banfield J.F."/>
        </authorList>
    </citation>
    <scope>NUCLEOTIDE SEQUENCE [LARGE SCALE GENOMIC DNA]</scope>
</reference>
<name>A0A0G1YFM9_9BACT</name>
<comment type="caution">
    <text evidence="1">The sequence shown here is derived from an EMBL/GenBank/DDBJ whole genome shotgun (WGS) entry which is preliminary data.</text>
</comment>
<evidence type="ECO:0000313" key="1">
    <source>
        <dbReference type="EMBL" id="KKW42243.1"/>
    </source>
</evidence>
<gene>
    <name evidence="1" type="ORF">UY92_C0009G0047</name>
</gene>
<dbReference type="InterPro" id="IPR029033">
    <property type="entry name" value="His_PPase_superfam"/>
</dbReference>
<organism evidence="1 2">
    <name type="scientific">Candidatus Magasanikbacteria bacterium GW2011_GWA2_56_11</name>
    <dbReference type="NCBI Taxonomy" id="1619044"/>
    <lineage>
        <taxon>Bacteria</taxon>
        <taxon>Candidatus Magasanikiibacteriota</taxon>
    </lineage>
</organism>
<sequence length="251" mass="27093">MKSVNDVLGSVQECGGSAVLVQRHGSYMTGHVRARCPDGHVLAARNYARLEPDCMWPLAFEAIQECHAQAAMLAAAGMKVEEVIGSHQGRGPHTGQCLSEGYARATGGTWLPFRCDAAFDYPVYDYDQALAALRTVGDPMVAEWLNGKRPGLIVGETPASFERRIMSALEGLMAESGSRIVTSHFEIVTLVRALTVAGERLGSVDEGWFPVKNGGVILWRESATSQSWHAAEYGPDYTLRGVAVFTLPPAV</sequence>
<evidence type="ECO:0008006" key="3">
    <source>
        <dbReference type="Google" id="ProtNLM"/>
    </source>
</evidence>
<proteinExistence type="predicted"/>
<accession>A0A0G1YFM9</accession>
<dbReference type="SUPFAM" id="SSF53254">
    <property type="entry name" value="Phosphoglycerate mutase-like"/>
    <property type="match status" value="1"/>
</dbReference>